<dbReference type="EMBL" id="NKCK01000440">
    <property type="protein sequence ID" value="RSL81935.1"/>
    <property type="molecule type" value="Genomic_DNA"/>
</dbReference>
<proteinExistence type="predicted"/>
<gene>
    <name evidence="2" type="ORF">CEP52_017085</name>
</gene>
<name>A0A428RWM7_9HYPO</name>
<feature type="region of interest" description="Disordered" evidence="1">
    <location>
        <begin position="138"/>
        <end position="157"/>
    </location>
</feature>
<dbReference type="STRING" id="1325735.A0A428RWM7"/>
<reference evidence="2 3" key="1">
    <citation type="submission" date="2017-06" db="EMBL/GenBank/DDBJ databases">
        <title>Comparative genomic analysis of Ambrosia Fusariam Clade fungi.</title>
        <authorList>
            <person name="Stajich J.E."/>
            <person name="Carrillo J."/>
            <person name="Kijimoto T."/>
            <person name="Eskalen A."/>
            <person name="O'Donnell K."/>
            <person name="Kasson M."/>
        </authorList>
    </citation>
    <scope>NUCLEOTIDE SEQUENCE [LARGE SCALE GENOMIC DNA]</scope>
    <source>
        <strain evidence="2 3">NRRL62579</strain>
    </source>
</reference>
<organism evidence="2 3">
    <name type="scientific">Fusarium oligoseptatum</name>
    <dbReference type="NCBI Taxonomy" id="2604345"/>
    <lineage>
        <taxon>Eukaryota</taxon>
        <taxon>Fungi</taxon>
        <taxon>Dikarya</taxon>
        <taxon>Ascomycota</taxon>
        <taxon>Pezizomycotina</taxon>
        <taxon>Sordariomycetes</taxon>
        <taxon>Hypocreomycetidae</taxon>
        <taxon>Hypocreales</taxon>
        <taxon>Nectriaceae</taxon>
        <taxon>Fusarium</taxon>
        <taxon>Fusarium solani species complex</taxon>
    </lineage>
</organism>
<evidence type="ECO:0000256" key="1">
    <source>
        <dbReference type="SAM" id="MobiDB-lite"/>
    </source>
</evidence>
<evidence type="ECO:0000313" key="2">
    <source>
        <dbReference type="EMBL" id="RSL81935.1"/>
    </source>
</evidence>
<feature type="compositionally biased region" description="Basic and acidic residues" evidence="1">
    <location>
        <begin position="147"/>
        <end position="157"/>
    </location>
</feature>
<dbReference type="AlphaFoldDB" id="A0A428RWM7"/>
<dbReference type="Proteomes" id="UP000287144">
    <property type="component" value="Unassembled WGS sequence"/>
</dbReference>
<evidence type="ECO:0000313" key="3">
    <source>
        <dbReference type="Proteomes" id="UP000287144"/>
    </source>
</evidence>
<keyword evidence="3" id="KW-1185">Reference proteome</keyword>
<comment type="caution">
    <text evidence="2">The sequence shown here is derived from an EMBL/GenBank/DDBJ whole genome shotgun (WGS) entry which is preliminary data.</text>
</comment>
<sequence>MDNGSEEEVRDPLRDLVVRRVRYHTNCRHIAANRDGRYQSLPFDHLIPLAFYTTSTDLKKIHNISYIAQLAVQQYKEDKAHLFSDWQKYCKALDGKLRAMAAFEGAVRLVGQFVPEPERQAWSSRQMTSMRQVIPLVESGARKTKGKRDDSEAKEAPRGTEAVVSWLTADHAAALSMKRVAVPADMNKVLPLLRRFIFVGNKLSHKRRAELRGGLLRNGLSDTVRLHLHPKNGEDCMLEVRVCRSVGQEISMAKEASLEDMVDMFGNHLFDGMEMSRCRRQEKSTGVVGTTNAVCVVPCNDGTPDMLLEIRLGFEVAAKSVLVTNTPWRAGRLTPSSVLFADLGTMESALRAIRPDPAFHDIFLL</sequence>
<protein>
    <submittedName>
        <fullName evidence="2">Uncharacterized protein</fullName>
    </submittedName>
</protein>
<accession>A0A428RWM7</accession>